<evidence type="ECO:0000313" key="16">
    <source>
        <dbReference type="Proteomes" id="UP001144297"/>
    </source>
</evidence>
<keyword evidence="6 11" id="KW-0819">tRNA processing</keyword>
<dbReference type="FunFam" id="3.80.30.20:FF:000001">
    <property type="entry name" value="tRNA-2-methylthio-N(6)-dimethylallyladenosine synthase 2"/>
    <property type="match status" value="1"/>
</dbReference>
<organism evidence="15 16">
    <name type="scientific">Thermodesulfovibrio yellowstonii</name>
    <dbReference type="NCBI Taxonomy" id="28262"/>
    <lineage>
        <taxon>Bacteria</taxon>
        <taxon>Pseudomonadati</taxon>
        <taxon>Nitrospirota</taxon>
        <taxon>Thermodesulfovibrionia</taxon>
        <taxon>Thermodesulfovibrionales</taxon>
        <taxon>Thermodesulfovibrionaceae</taxon>
        <taxon>Thermodesulfovibrio</taxon>
    </lineage>
</organism>
<comment type="cofactor">
    <cofactor evidence="11">
        <name>[4Fe-4S] cluster</name>
        <dbReference type="ChEBI" id="CHEBI:49883"/>
    </cofactor>
    <text evidence="11">Binds 2 [4Fe-4S] clusters. One cluster is coordinated with 3 cysteines and an exchangeable S-adenosyl-L-methionine.</text>
</comment>
<comment type="catalytic activity">
    <reaction evidence="11">
        <text>N(6)-dimethylallyladenosine(37) in tRNA + (sulfur carrier)-SH + AH2 + 2 S-adenosyl-L-methionine = 2-methylsulfanyl-N(6)-dimethylallyladenosine(37) in tRNA + (sulfur carrier)-H + 5'-deoxyadenosine + L-methionine + A + S-adenosyl-L-homocysteine + 2 H(+)</text>
        <dbReference type="Rhea" id="RHEA:37067"/>
        <dbReference type="Rhea" id="RHEA-COMP:10375"/>
        <dbReference type="Rhea" id="RHEA-COMP:10376"/>
        <dbReference type="Rhea" id="RHEA-COMP:14737"/>
        <dbReference type="Rhea" id="RHEA-COMP:14739"/>
        <dbReference type="ChEBI" id="CHEBI:13193"/>
        <dbReference type="ChEBI" id="CHEBI:15378"/>
        <dbReference type="ChEBI" id="CHEBI:17319"/>
        <dbReference type="ChEBI" id="CHEBI:17499"/>
        <dbReference type="ChEBI" id="CHEBI:29917"/>
        <dbReference type="ChEBI" id="CHEBI:57844"/>
        <dbReference type="ChEBI" id="CHEBI:57856"/>
        <dbReference type="ChEBI" id="CHEBI:59789"/>
        <dbReference type="ChEBI" id="CHEBI:64428"/>
        <dbReference type="ChEBI" id="CHEBI:74415"/>
        <dbReference type="ChEBI" id="CHEBI:74417"/>
        <dbReference type="EC" id="2.8.4.3"/>
    </reaction>
</comment>
<keyword evidence="16" id="KW-1185">Reference proteome</keyword>
<dbReference type="InterPro" id="IPR012340">
    <property type="entry name" value="NA-bd_OB-fold"/>
</dbReference>
<sequence>MKGRAVYIKTFGCQMNEHDSERMLGILGTKGFIEVDEPKKADIVIFNTCAIRHKAEQKFFSSLGRVKHLKKKNPQLKIIVAGCSAQLQGEKLLNKLPYIDYIIGPDNLHVIENIIENQVSHRIFTDENPEVANINLPVKRKDCVKAWVNIIYGCNNYCTYCVVPYTRGKERSRCVDDIIKEISLLGEQGYKEVTLLGQNVNSYKDGNTNFPLLLEKVEKIEGIKRIRFITSHPKDLSKELVDVMKDYKKICEHIHLPLQAGSNKILKLMNRKYTYEEYFEKICWLREAIPDIAITSDIIVGFPQEQDEDFEKTINALKEIRFDGIFAFKFSPRLGTAAAKLDGHISEEVKTARLIEVLKLQDEITERKNKRLEGKIQEVLVEGKDEEGFTTGRTRTNKVVKIYSDIKAGEIVNVKIAKTHRHSLEGDIIST</sequence>
<dbReference type="InterPro" id="IPR058240">
    <property type="entry name" value="rSAM_sf"/>
</dbReference>
<keyword evidence="2 11" id="KW-0004">4Fe-4S</keyword>
<protein>
    <recommendedName>
        <fullName evidence="10 11">tRNA-2-methylthio-N(6)-dimethylallyladenosine synthase</fullName>
        <ecNumber evidence="10 11">2.8.4.3</ecNumber>
    </recommendedName>
    <alternativeName>
        <fullName evidence="11">(Dimethylallyl)adenosine tRNA methylthiotransferase MiaB</fullName>
    </alternativeName>
    <alternativeName>
        <fullName evidence="11">tRNA-i(6)A37 methylthiotransferase</fullName>
    </alternativeName>
</protein>
<dbReference type="Pfam" id="PF01938">
    <property type="entry name" value="TRAM"/>
    <property type="match status" value="1"/>
</dbReference>
<dbReference type="PROSITE" id="PS51918">
    <property type="entry name" value="RADICAL_SAM"/>
    <property type="match status" value="1"/>
</dbReference>
<keyword evidence="3 11" id="KW-0963">Cytoplasm</keyword>
<dbReference type="InterPro" id="IPR006638">
    <property type="entry name" value="Elp3/MiaA/NifB-like_rSAM"/>
</dbReference>
<dbReference type="PANTHER" id="PTHR43020:SF2">
    <property type="entry name" value="MITOCHONDRIAL TRNA METHYLTHIOTRANSFERASE CDK5RAP1"/>
    <property type="match status" value="1"/>
</dbReference>
<evidence type="ECO:0000256" key="4">
    <source>
        <dbReference type="ARBA" id="ARBA00022679"/>
    </source>
</evidence>
<dbReference type="SMART" id="SM00729">
    <property type="entry name" value="Elp3"/>
    <property type="match status" value="1"/>
</dbReference>
<comment type="subunit">
    <text evidence="11">Monomer.</text>
</comment>
<proteinExistence type="inferred from homology"/>
<dbReference type="PROSITE" id="PS01278">
    <property type="entry name" value="MTTASE_RADICAL"/>
    <property type="match status" value="1"/>
</dbReference>
<dbReference type="InterPro" id="IPR002792">
    <property type="entry name" value="TRAM_dom"/>
</dbReference>
<evidence type="ECO:0000256" key="10">
    <source>
        <dbReference type="ARBA" id="ARBA00033765"/>
    </source>
</evidence>
<dbReference type="InterPro" id="IPR023404">
    <property type="entry name" value="rSAM_horseshoe"/>
</dbReference>
<feature type="binding site" evidence="11">
    <location>
        <position position="49"/>
    </location>
    <ligand>
        <name>[4Fe-4S] cluster</name>
        <dbReference type="ChEBI" id="CHEBI:49883"/>
        <label>1</label>
    </ligand>
</feature>
<evidence type="ECO:0000256" key="5">
    <source>
        <dbReference type="ARBA" id="ARBA00022691"/>
    </source>
</evidence>
<evidence type="ECO:0000256" key="9">
    <source>
        <dbReference type="ARBA" id="ARBA00023014"/>
    </source>
</evidence>
<keyword evidence="9 11" id="KW-0411">Iron-sulfur</keyword>
<keyword evidence="5 11" id="KW-0949">S-adenosyl-L-methionine</keyword>
<dbReference type="Gene3D" id="2.40.50.140">
    <property type="entry name" value="Nucleic acid-binding proteins"/>
    <property type="match status" value="1"/>
</dbReference>
<feature type="binding site" evidence="11">
    <location>
        <position position="161"/>
    </location>
    <ligand>
        <name>[4Fe-4S] cluster</name>
        <dbReference type="ChEBI" id="CHEBI:49883"/>
        <label>2</label>
        <note>4Fe-4S-S-AdoMet</note>
    </ligand>
</feature>
<evidence type="ECO:0000256" key="11">
    <source>
        <dbReference type="HAMAP-Rule" id="MF_01864"/>
    </source>
</evidence>
<dbReference type="Gene3D" id="3.40.50.12160">
    <property type="entry name" value="Methylthiotransferase, N-terminal domain"/>
    <property type="match status" value="1"/>
</dbReference>
<comment type="subcellular location">
    <subcellularLocation>
        <location evidence="11">Cytoplasm</location>
    </subcellularLocation>
</comment>
<evidence type="ECO:0000259" key="14">
    <source>
        <dbReference type="PROSITE" id="PS51918"/>
    </source>
</evidence>
<reference evidence="15" key="1">
    <citation type="submission" date="2022-12" db="EMBL/GenBank/DDBJ databases">
        <title>Reference genome sequencing for broad-spectrum identification of bacterial and archaeal isolates by mass spectrometry.</title>
        <authorList>
            <person name="Sekiguchi Y."/>
            <person name="Tourlousse D.M."/>
        </authorList>
    </citation>
    <scope>NUCLEOTIDE SEQUENCE</scope>
    <source>
        <strain evidence="15">TSL-P1</strain>
    </source>
</reference>
<feature type="binding site" evidence="11">
    <location>
        <position position="83"/>
    </location>
    <ligand>
        <name>[4Fe-4S] cluster</name>
        <dbReference type="ChEBI" id="CHEBI:49883"/>
        <label>1</label>
    </ligand>
</feature>
<feature type="binding site" evidence="11">
    <location>
        <position position="154"/>
    </location>
    <ligand>
        <name>[4Fe-4S] cluster</name>
        <dbReference type="ChEBI" id="CHEBI:49883"/>
        <label>2</label>
        <note>4Fe-4S-S-AdoMet</note>
    </ligand>
</feature>
<dbReference type="EMBL" id="BSDX01000001">
    <property type="protein sequence ID" value="GLI53602.1"/>
    <property type="molecule type" value="Genomic_DNA"/>
</dbReference>
<dbReference type="Gene3D" id="3.80.30.20">
    <property type="entry name" value="tm_1862 like domain"/>
    <property type="match status" value="1"/>
</dbReference>
<dbReference type="InterPro" id="IPR020612">
    <property type="entry name" value="Methylthiotransferase_CS"/>
</dbReference>
<feature type="binding site" evidence="11">
    <location>
        <position position="158"/>
    </location>
    <ligand>
        <name>[4Fe-4S] cluster</name>
        <dbReference type="ChEBI" id="CHEBI:49883"/>
        <label>2</label>
        <note>4Fe-4S-S-AdoMet</note>
    </ligand>
</feature>
<dbReference type="Pfam" id="PF00919">
    <property type="entry name" value="UPF0004"/>
    <property type="match status" value="1"/>
</dbReference>
<evidence type="ECO:0000259" key="13">
    <source>
        <dbReference type="PROSITE" id="PS51449"/>
    </source>
</evidence>
<keyword evidence="4 11" id="KW-0808">Transferase</keyword>
<dbReference type="SFLD" id="SFLDS00029">
    <property type="entry name" value="Radical_SAM"/>
    <property type="match status" value="1"/>
</dbReference>
<dbReference type="CDD" id="cd01335">
    <property type="entry name" value="Radical_SAM"/>
    <property type="match status" value="1"/>
</dbReference>
<dbReference type="HAMAP" id="MF_01864">
    <property type="entry name" value="tRNA_metthiotr_MiaB"/>
    <property type="match status" value="1"/>
</dbReference>
<evidence type="ECO:0000256" key="1">
    <source>
        <dbReference type="ARBA" id="ARBA00003234"/>
    </source>
</evidence>
<dbReference type="GO" id="GO:0046872">
    <property type="term" value="F:metal ion binding"/>
    <property type="evidence" value="ECO:0007669"/>
    <property type="project" value="UniProtKB-KW"/>
</dbReference>
<comment type="similarity">
    <text evidence="11">Belongs to the methylthiotransferase family. MiaB subfamily.</text>
</comment>
<evidence type="ECO:0000256" key="7">
    <source>
        <dbReference type="ARBA" id="ARBA00022723"/>
    </source>
</evidence>
<evidence type="ECO:0000256" key="3">
    <source>
        <dbReference type="ARBA" id="ARBA00022490"/>
    </source>
</evidence>
<feature type="domain" description="Radical SAM core" evidence="14">
    <location>
        <begin position="140"/>
        <end position="367"/>
    </location>
</feature>
<dbReference type="GO" id="GO:0005829">
    <property type="term" value="C:cytosol"/>
    <property type="evidence" value="ECO:0007669"/>
    <property type="project" value="TreeGrafter"/>
</dbReference>
<dbReference type="AlphaFoldDB" id="A0A9W6GGN1"/>
<dbReference type="SUPFAM" id="SSF102114">
    <property type="entry name" value="Radical SAM enzymes"/>
    <property type="match status" value="1"/>
</dbReference>
<comment type="function">
    <text evidence="1 11">Catalyzes the methylthiolation of N6-(dimethylallyl)adenosine (i(6)A), leading to the formation of 2-methylthio-N6-(dimethylallyl)adenosine (ms(2)i(6)A) at position 37 in tRNAs that read codons beginning with uridine.</text>
</comment>
<dbReference type="Proteomes" id="UP001144297">
    <property type="component" value="Unassembled WGS sequence"/>
</dbReference>
<keyword evidence="7 11" id="KW-0479">Metal-binding</keyword>
<evidence type="ECO:0000256" key="6">
    <source>
        <dbReference type="ARBA" id="ARBA00022694"/>
    </source>
</evidence>
<dbReference type="FunFam" id="3.40.50.12160:FF:000006">
    <property type="entry name" value="tRNA-2-methylthio-N(6)-dimethylallyladenosine synthase"/>
    <property type="match status" value="1"/>
</dbReference>
<comment type="caution">
    <text evidence="15">The sequence shown here is derived from an EMBL/GenBank/DDBJ whole genome shotgun (WGS) entry which is preliminary data.</text>
</comment>
<dbReference type="GO" id="GO:0035597">
    <property type="term" value="F:tRNA-2-methylthio-N(6)-dimethylallyladenosine(37) synthase activity"/>
    <property type="evidence" value="ECO:0007669"/>
    <property type="project" value="UniProtKB-EC"/>
</dbReference>
<accession>A0A9W6GGN1</accession>
<keyword evidence="8 11" id="KW-0408">Iron</keyword>
<dbReference type="InterPro" id="IPR006463">
    <property type="entry name" value="MiaB_methiolase"/>
</dbReference>
<dbReference type="SFLD" id="SFLDF00273">
    <property type="entry name" value="(dimethylallyl)adenosine_tRNA"/>
    <property type="match status" value="1"/>
</dbReference>
<dbReference type="InterPro" id="IPR038135">
    <property type="entry name" value="Methylthiotransferase_N_sf"/>
</dbReference>
<feature type="domain" description="MTTase N-terminal" evidence="13">
    <location>
        <begin position="4"/>
        <end position="120"/>
    </location>
</feature>
<dbReference type="EC" id="2.8.4.3" evidence="10 11"/>
<dbReference type="PROSITE" id="PS50926">
    <property type="entry name" value="TRAM"/>
    <property type="match status" value="1"/>
</dbReference>
<evidence type="ECO:0000256" key="2">
    <source>
        <dbReference type="ARBA" id="ARBA00022485"/>
    </source>
</evidence>
<dbReference type="SFLD" id="SFLDG01061">
    <property type="entry name" value="methylthiotransferase"/>
    <property type="match status" value="1"/>
</dbReference>
<dbReference type="InterPro" id="IPR005839">
    <property type="entry name" value="Methylthiotransferase"/>
</dbReference>
<gene>
    <name evidence="11 15" type="primary">miaB</name>
    <name evidence="15" type="ORF">TISLANDTSLP1_12950</name>
</gene>
<dbReference type="Pfam" id="PF04055">
    <property type="entry name" value="Radical_SAM"/>
    <property type="match status" value="1"/>
</dbReference>
<evidence type="ECO:0000256" key="8">
    <source>
        <dbReference type="ARBA" id="ARBA00023004"/>
    </source>
</evidence>
<dbReference type="NCBIfam" id="TIGR01574">
    <property type="entry name" value="miaB-methiolase"/>
    <property type="match status" value="1"/>
</dbReference>
<dbReference type="SFLD" id="SFLDG01082">
    <property type="entry name" value="B12-binding_domain_containing"/>
    <property type="match status" value="1"/>
</dbReference>
<name>A0A9W6GGN1_9BACT</name>
<dbReference type="PANTHER" id="PTHR43020">
    <property type="entry name" value="CDK5 REGULATORY SUBUNIT-ASSOCIATED PROTEIN 1"/>
    <property type="match status" value="1"/>
</dbReference>
<feature type="binding site" evidence="11">
    <location>
        <position position="13"/>
    </location>
    <ligand>
        <name>[4Fe-4S] cluster</name>
        <dbReference type="ChEBI" id="CHEBI:49883"/>
        <label>1</label>
    </ligand>
</feature>
<dbReference type="InterPro" id="IPR007197">
    <property type="entry name" value="rSAM"/>
</dbReference>
<dbReference type="PROSITE" id="PS51449">
    <property type="entry name" value="MTTASE_N"/>
    <property type="match status" value="1"/>
</dbReference>
<dbReference type="NCBIfam" id="TIGR00089">
    <property type="entry name" value="MiaB/RimO family radical SAM methylthiotransferase"/>
    <property type="match status" value="1"/>
</dbReference>
<evidence type="ECO:0000313" key="15">
    <source>
        <dbReference type="EMBL" id="GLI53602.1"/>
    </source>
</evidence>
<evidence type="ECO:0000259" key="12">
    <source>
        <dbReference type="PROSITE" id="PS50926"/>
    </source>
</evidence>
<dbReference type="InterPro" id="IPR013848">
    <property type="entry name" value="Methylthiotransferase_N"/>
</dbReference>
<dbReference type="GO" id="GO:0051539">
    <property type="term" value="F:4 iron, 4 sulfur cluster binding"/>
    <property type="evidence" value="ECO:0007669"/>
    <property type="project" value="UniProtKB-UniRule"/>
</dbReference>
<feature type="domain" description="TRAM" evidence="12">
    <location>
        <begin position="370"/>
        <end position="430"/>
    </location>
</feature>